<dbReference type="PANTHER" id="PTHR13393:SF0">
    <property type="entry name" value="RNA N6-ADENOSINE-METHYLTRANSFERASE METTL16"/>
    <property type="match status" value="1"/>
</dbReference>
<dbReference type="Gene3D" id="3.40.50.150">
    <property type="entry name" value="Vaccinia Virus protein VP39"/>
    <property type="match status" value="1"/>
</dbReference>
<dbReference type="GO" id="GO:0070475">
    <property type="term" value="P:rRNA base methylation"/>
    <property type="evidence" value="ECO:0007669"/>
    <property type="project" value="TreeGrafter"/>
</dbReference>
<keyword evidence="1 3" id="KW-0489">Methyltransferase</keyword>
<sequence length="261" mass="29931">MLGLKIEDAIKYNEKLKKYVYKKGDKLRINFKDKEALIEYNKTVLKVLFDLDIEFHKNGLIPTPINRYLFIKSTFETLKELGIEKPTVLEIGTGHSAIISLLIKKFYNAEVYATEVDEEFIDFAKRNIEKNKLDIKIINSKGRAIEGIEELKDKKFDLIISYPPFYSKNSVASGRKFGGALAKNVELIGGGKFGEEFSFKIIEEGINFLNKKGVISLMMPKKPEKRRELIIKKMKEVGLDVEVDEIKTGNRLRYIIKGIKG</sequence>
<dbReference type="SMR" id="A0A832T622"/>
<dbReference type="EMBL" id="DUJR01000019">
    <property type="protein sequence ID" value="HII59669.1"/>
    <property type="molecule type" value="Genomic_DNA"/>
</dbReference>
<dbReference type="CDD" id="cd02440">
    <property type="entry name" value="AdoMet_MTases"/>
    <property type="match status" value="1"/>
</dbReference>
<dbReference type="Proteomes" id="UP000645676">
    <property type="component" value="Unassembled WGS sequence"/>
</dbReference>
<dbReference type="GO" id="GO:0052907">
    <property type="term" value="F:23S rRNA (adenine(1618)-N(6))-methyltransferase activity"/>
    <property type="evidence" value="ECO:0007669"/>
    <property type="project" value="TreeGrafter"/>
</dbReference>
<evidence type="ECO:0000256" key="2">
    <source>
        <dbReference type="ARBA" id="ARBA00022679"/>
    </source>
</evidence>
<dbReference type="PANTHER" id="PTHR13393">
    <property type="entry name" value="SAM-DEPENDENT METHYLTRANSFERASE"/>
    <property type="match status" value="1"/>
</dbReference>
<evidence type="ECO:0000313" key="3">
    <source>
        <dbReference type="EMBL" id="HII59669.1"/>
    </source>
</evidence>
<accession>A0A832T622</accession>
<evidence type="ECO:0000256" key="1">
    <source>
        <dbReference type="ARBA" id="ARBA00022603"/>
    </source>
</evidence>
<dbReference type="Pfam" id="PF05971">
    <property type="entry name" value="Methyltransf_10"/>
    <property type="match status" value="1"/>
</dbReference>
<dbReference type="AlphaFoldDB" id="A0A832T622"/>
<dbReference type="InterPro" id="IPR010286">
    <property type="entry name" value="METTL16/RlmF"/>
</dbReference>
<protein>
    <submittedName>
        <fullName evidence="3">RlmF-related methyltransferase</fullName>
    </submittedName>
</protein>
<dbReference type="OMA" id="PTPINRY"/>
<dbReference type="InterPro" id="IPR029063">
    <property type="entry name" value="SAM-dependent_MTases_sf"/>
</dbReference>
<reference evidence="3" key="1">
    <citation type="journal article" date="2020" name="bioRxiv">
        <title>A rank-normalized archaeal taxonomy based on genome phylogeny resolves widespread incomplete and uneven classifications.</title>
        <authorList>
            <person name="Rinke C."/>
            <person name="Chuvochina M."/>
            <person name="Mussig A.J."/>
            <person name="Chaumeil P.-A."/>
            <person name="Waite D.W."/>
            <person name="Whitman W.B."/>
            <person name="Parks D.H."/>
            <person name="Hugenholtz P."/>
        </authorList>
    </citation>
    <scope>NUCLEOTIDE SEQUENCE</scope>
    <source>
        <strain evidence="3">UBA8849</strain>
    </source>
</reference>
<dbReference type="RefSeq" id="WP_010869537.1">
    <property type="nucleotide sequence ID" value="NC_000909.1"/>
</dbReference>
<organism evidence="3 4">
    <name type="scientific">Methanocaldococcus jannaschii</name>
    <dbReference type="NCBI Taxonomy" id="2190"/>
    <lineage>
        <taxon>Archaea</taxon>
        <taxon>Methanobacteriati</taxon>
        <taxon>Methanobacteriota</taxon>
        <taxon>Methanomada group</taxon>
        <taxon>Methanococci</taxon>
        <taxon>Methanococcales</taxon>
        <taxon>Methanocaldococcaceae</taxon>
        <taxon>Methanocaldococcus</taxon>
    </lineage>
</organism>
<dbReference type="SUPFAM" id="SSF53335">
    <property type="entry name" value="S-adenosyl-L-methionine-dependent methyltransferases"/>
    <property type="match status" value="1"/>
</dbReference>
<keyword evidence="2 3" id="KW-0808">Transferase</keyword>
<evidence type="ECO:0000313" key="4">
    <source>
        <dbReference type="Proteomes" id="UP000645676"/>
    </source>
</evidence>
<name>A0A832T622_9EURY</name>
<gene>
    <name evidence="3" type="ORF">HA335_03680</name>
</gene>
<comment type="caution">
    <text evidence="3">The sequence shown here is derived from an EMBL/GenBank/DDBJ whole genome shotgun (WGS) entry which is preliminary data.</text>
</comment>
<proteinExistence type="predicted"/>